<dbReference type="EMBL" id="NESN01000001">
    <property type="protein sequence ID" value="PUE55719.1"/>
    <property type="molecule type" value="Genomic_DNA"/>
</dbReference>
<feature type="transmembrane region" description="Helical" evidence="1">
    <location>
        <begin position="84"/>
        <end position="102"/>
    </location>
</feature>
<evidence type="ECO:0000313" key="3">
    <source>
        <dbReference type="Proteomes" id="UP000250790"/>
    </source>
</evidence>
<comment type="caution">
    <text evidence="2">The sequence shown here is derived from an EMBL/GenBank/DDBJ whole genome shotgun (WGS) entry which is preliminary data.</text>
</comment>
<evidence type="ECO:0008006" key="4">
    <source>
        <dbReference type="Google" id="ProtNLM"/>
    </source>
</evidence>
<keyword evidence="1" id="KW-0472">Membrane</keyword>
<feature type="transmembrane region" description="Helical" evidence="1">
    <location>
        <begin position="123"/>
        <end position="145"/>
    </location>
</feature>
<evidence type="ECO:0000313" key="2">
    <source>
        <dbReference type="EMBL" id="PUE55719.1"/>
    </source>
</evidence>
<accession>A0A315EEZ4</accession>
<organism evidence="2 3">
    <name type="scientific">Limnohabitans parvus II-B4</name>
    <dbReference type="NCBI Taxonomy" id="1293052"/>
    <lineage>
        <taxon>Bacteria</taxon>
        <taxon>Pseudomonadati</taxon>
        <taxon>Pseudomonadota</taxon>
        <taxon>Betaproteobacteria</taxon>
        <taxon>Burkholderiales</taxon>
        <taxon>Comamonadaceae</taxon>
        <taxon>Limnohabitans</taxon>
    </lineage>
</organism>
<keyword evidence="1" id="KW-0812">Transmembrane</keyword>
<protein>
    <recommendedName>
        <fullName evidence="4">MASE1 domain-containing protein</fullName>
    </recommendedName>
</protein>
<keyword evidence="1" id="KW-1133">Transmembrane helix</keyword>
<name>A0A315EEZ4_9BURK</name>
<dbReference type="AlphaFoldDB" id="A0A315EEZ4"/>
<keyword evidence="3" id="KW-1185">Reference proteome</keyword>
<feature type="transmembrane region" description="Helical" evidence="1">
    <location>
        <begin position="45"/>
        <end position="72"/>
    </location>
</feature>
<dbReference type="Proteomes" id="UP000250790">
    <property type="component" value="Unassembled WGS sequence"/>
</dbReference>
<dbReference type="RefSeq" id="WP_108311710.1">
    <property type="nucleotide sequence ID" value="NZ_NESN01000001.1"/>
</dbReference>
<sequence length="186" mass="20673">MKIAIQEALETTALTLGGAVLFAGFFQFNGWLFADLVYSEGVNWVFLPAGFRVILVLVLGLPGATGIMLATWFLDRDSLGTSSMWLALVNGVVSGFTPLWVLKILERGKRTQHLLQDMTAQRLLNFTLIFAAASSAAHQLVWLLMKRADVNIWVDVWPMFIGDAIGALLMLYGFKLLLSRIKVKRL</sequence>
<gene>
    <name evidence="2" type="ORF">B9Z37_04030</name>
</gene>
<feature type="transmembrane region" description="Helical" evidence="1">
    <location>
        <begin position="157"/>
        <end position="178"/>
    </location>
</feature>
<proteinExistence type="predicted"/>
<evidence type="ECO:0000256" key="1">
    <source>
        <dbReference type="SAM" id="Phobius"/>
    </source>
</evidence>
<feature type="transmembrane region" description="Helical" evidence="1">
    <location>
        <begin position="12"/>
        <end position="33"/>
    </location>
</feature>
<reference evidence="2 3" key="1">
    <citation type="submission" date="2017-04" db="EMBL/GenBank/DDBJ databases">
        <title>Unexpected and diverse lifestyles within the genus Limnohabitans.</title>
        <authorList>
            <person name="Kasalicky V."/>
            <person name="Mehrshad M."/>
            <person name="Andrei S.-A."/>
            <person name="Salcher M."/>
            <person name="Kratochvilova H."/>
            <person name="Simek K."/>
            <person name="Ghai R."/>
        </authorList>
    </citation>
    <scope>NUCLEOTIDE SEQUENCE [LARGE SCALE GENOMIC DNA]</scope>
    <source>
        <strain evidence="2 3">II-B4</strain>
    </source>
</reference>
<dbReference type="OrthoDB" id="8795931at2"/>